<dbReference type="PROSITE" id="PS51794">
    <property type="entry name" value="DAC"/>
    <property type="match status" value="1"/>
</dbReference>
<keyword evidence="6" id="KW-1133">Transmembrane helix</keyword>
<evidence type="ECO:0000256" key="4">
    <source>
        <dbReference type="ARBA" id="ARBA00022741"/>
    </source>
</evidence>
<evidence type="ECO:0000256" key="1">
    <source>
        <dbReference type="ARBA" id="ARBA00000877"/>
    </source>
</evidence>
<evidence type="ECO:0000256" key="2">
    <source>
        <dbReference type="ARBA" id="ARBA00022679"/>
    </source>
</evidence>
<keyword evidence="9" id="KW-1185">Reference proteome</keyword>
<dbReference type="GO" id="GO:0004016">
    <property type="term" value="F:adenylate cyclase activity"/>
    <property type="evidence" value="ECO:0007669"/>
    <property type="project" value="UniProtKB-UniRule"/>
</dbReference>
<dbReference type="OrthoDB" id="9807385at2"/>
<gene>
    <name evidence="6" type="primary">dacA</name>
    <name evidence="8" type="ORF">Dpo_10c00740</name>
</gene>
<comment type="similarity">
    <text evidence="6">Belongs to the adenylate cyclase family. DacA/CdaA subfamily.</text>
</comment>
<dbReference type="EC" id="2.7.7.85" evidence="6"/>
<name>S0G2W2_9BACT</name>
<dbReference type="Gene3D" id="3.40.1700.10">
    <property type="entry name" value="DNA integrity scanning protein, DisA, N-terminal domain"/>
    <property type="match status" value="1"/>
</dbReference>
<keyword evidence="3 6" id="KW-0548">Nucleotidyltransferase</keyword>
<dbReference type="Gene3D" id="2.170.120.30">
    <property type="match status" value="1"/>
</dbReference>
<evidence type="ECO:0000313" key="9">
    <source>
        <dbReference type="Proteomes" id="UP000014216"/>
    </source>
</evidence>
<feature type="transmembrane region" description="Helical" evidence="6">
    <location>
        <begin position="35"/>
        <end position="53"/>
    </location>
</feature>
<comment type="subunit">
    <text evidence="6">Probably a homodimer.</text>
</comment>
<keyword evidence="6" id="KW-0812">Transmembrane</keyword>
<accession>S0G2W2</accession>
<comment type="caution">
    <text evidence="6">Lacks conserved residue(s) required for the propagation of feature annotation.</text>
</comment>
<dbReference type="Pfam" id="PF02457">
    <property type="entry name" value="DAC"/>
    <property type="match status" value="1"/>
</dbReference>
<dbReference type="PATRIC" id="fig|1286635.3.peg.3916"/>
<reference evidence="8 9" key="1">
    <citation type="journal article" date="2013" name="Genome Announc.">
        <title>Draft Genome Sequence of Desulfotignum phosphitoxidans DSM 13687 Strain FiPS-3.</title>
        <authorList>
            <person name="Poehlein A."/>
            <person name="Daniel R."/>
            <person name="Simeonova D.D."/>
        </authorList>
    </citation>
    <scope>NUCLEOTIDE SEQUENCE [LARGE SCALE GENOMIC DNA]</scope>
    <source>
        <strain evidence="8 9">DSM 13687</strain>
    </source>
</reference>
<evidence type="ECO:0000259" key="7">
    <source>
        <dbReference type="PROSITE" id="PS51794"/>
    </source>
</evidence>
<dbReference type="Gene3D" id="2.170.120.40">
    <property type="entry name" value="YbbR-like domain"/>
    <property type="match status" value="1"/>
</dbReference>
<dbReference type="Proteomes" id="UP000014216">
    <property type="component" value="Unassembled WGS sequence"/>
</dbReference>
<comment type="catalytic activity">
    <reaction evidence="1 6">
        <text>2 ATP = 3',3'-c-di-AMP + 2 diphosphate</text>
        <dbReference type="Rhea" id="RHEA:35655"/>
        <dbReference type="ChEBI" id="CHEBI:30616"/>
        <dbReference type="ChEBI" id="CHEBI:33019"/>
        <dbReference type="ChEBI" id="CHEBI:71500"/>
        <dbReference type="EC" id="2.7.7.85"/>
    </reaction>
</comment>
<dbReference type="InterPro" id="IPR050338">
    <property type="entry name" value="DisA"/>
</dbReference>
<feature type="domain" description="DAC" evidence="7">
    <location>
        <begin position="89"/>
        <end position="237"/>
    </location>
</feature>
<sequence>MIANFFDIGWQNGLDIALNTYILFRLYVLFRGTNVLRVLLFMGVLLVFRQVAFSMGLIITSWVMQGVIAVAALVIIVVFRNEISSVLKTRDLKFFLWGIPRQQLKTPVGIIVESVYELARQKIGALIVLPLSRGMESVVQEGITWQGKLSKEMLISIFWQDNPVHDGAVVIQGDRITDVGVILPLSKRTDLPSRFGTRHRAAIGLAEQTDAMVIVVSEERGKITLVRDKQIYDINDAAVLEKMLIQHAGGDSSVRDLKKQTRELAIAAAVCLACVTGLWLSFSRGVETLATHDVPVEFVKTDQSMEVFSSSASSIRLLVSGSRPLIRSLKPDRINVKLNLTHTTPGKNSLSVGRNAVSLPPGISVKSIEPSMLEVFVDVPLKKEIAIQAFWVGSLSQDLIMTQALIEPEKILVVGPSLALREIETLFTEPISLDGITESGKITTGIVFTPSTIRPDDQKKTSVQLEYSVQQR</sequence>
<dbReference type="PANTHER" id="PTHR34185:SF1">
    <property type="entry name" value="DIADENYLATE CYCLASE"/>
    <property type="match status" value="1"/>
</dbReference>
<dbReference type="RefSeq" id="WP_006967883.1">
    <property type="nucleotide sequence ID" value="NZ_APJX01000010.1"/>
</dbReference>
<organism evidence="8 9">
    <name type="scientific">Desulfotignum phosphitoxidans DSM 13687</name>
    <dbReference type="NCBI Taxonomy" id="1286635"/>
    <lineage>
        <taxon>Bacteria</taxon>
        <taxon>Pseudomonadati</taxon>
        <taxon>Thermodesulfobacteriota</taxon>
        <taxon>Desulfobacteria</taxon>
        <taxon>Desulfobacterales</taxon>
        <taxon>Desulfobacteraceae</taxon>
        <taxon>Desulfotignum</taxon>
    </lineage>
</organism>
<dbReference type="SUPFAM" id="SSF143597">
    <property type="entry name" value="YojJ-like"/>
    <property type="match status" value="1"/>
</dbReference>
<dbReference type="EMBL" id="APJX01000010">
    <property type="protein sequence ID" value="EMS78081.1"/>
    <property type="molecule type" value="Genomic_DNA"/>
</dbReference>
<feature type="transmembrane region" description="Helical" evidence="6">
    <location>
        <begin position="59"/>
        <end position="79"/>
    </location>
</feature>
<comment type="function">
    <text evidence="6">Catalyzes the condensation of 2 ATP molecules into cyclic di-AMP (c-di-AMP), a second messenger used to regulate differing processes in different bacteria.</text>
</comment>
<dbReference type="PANTHER" id="PTHR34185">
    <property type="entry name" value="DIADENYLATE CYCLASE"/>
    <property type="match status" value="1"/>
</dbReference>
<dbReference type="InterPro" id="IPR034701">
    <property type="entry name" value="CdaA"/>
</dbReference>
<evidence type="ECO:0000256" key="3">
    <source>
        <dbReference type="ARBA" id="ARBA00022695"/>
    </source>
</evidence>
<dbReference type="AlphaFoldDB" id="S0G2W2"/>
<proteinExistence type="inferred from homology"/>
<feature type="transmembrane region" description="Helical" evidence="6">
    <location>
        <begin position="264"/>
        <end position="282"/>
    </location>
</feature>
<evidence type="ECO:0000256" key="5">
    <source>
        <dbReference type="ARBA" id="ARBA00022840"/>
    </source>
</evidence>
<keyword evidence="2 6" id="KW-0808">Transferase</keyword>
<keyword evidence="6" id="KW-1003">Cell membrane</keyword>
<keyword evidence="6" id="KW-0472">Membrane</keyword>
<dbReference type="GO" id="GO:0106408">
    <property type="term" value="F:diadenylate cyclase activity"/>
    <property type="evidence" value="ECO:0007669"/>
    <property type="project" value="UniProtKB-EC"/>
</dbReference>
<evidence type="ECO:0000313" key="8">
    <source>
        <dbReference type="EMBL" id="EMS78081.1"/>
    </source>
</evidence>
<dbReference type="GO" id="GO:0006171">
    <property type="term" value="P:cAMP biosynthetic process"/>
    <property type="evidence" value="ECO:0007669"/>
    <property type="project" value="InterPro"/>
</dbReference>
<keyword evidence="5 6" id="KW-0067">ATP-binding</keyword>
<evidence type="ECO:0000256" key="6">
    <source>
        <dbReference type="HAMAP-Rule" id="MF_01499"/>
    </source>
</evidence>
<dbReference type="GO" id="GO:0005524">
    <property type="term" value="F:ATP binding"/>
    <property type="evidence" value="ECO:0007669"/>
    <property type="project" value="UniProtKB-UniRule"/>
</dbReference>
<dbReference type="InterPro" id="IPR003390">
    <property type="entry name" value="DNA_integrity_scan_DisA_N"/>
</dbReference>
<protein>
    <recommendedName>
        <fullName evidence="6">Diadenylate cyclase</fullName>
        <shortName evidence="6">DAC</shortName>
        <ecNumber evidence="6">2.7.7.85</ecNumber>
    </recommendedName>
    <alternativeName>
        <fullName evidence="6">Cyclic-di-AMP synthase</fullName>
        <shortName evidence="6">c-di-AMP synthase</shortName>
    </alternativeName>
</protein>
<comment type="caution">
    <text evidence="8">The sequence shown here is derived from an EMBL/GenBank/DDBJ whole genome shotgun (WGS) entry which is preliminary data.</text>
</comment>
<keyword evidence="4 6" id="KW-0547">Nucleotide-binding</keyword>
<dbReference type="HAMAP" id="MF_01499">
    <property type="entry name" value="DacA"/>
    <property type="match status" value="1"/>
</dbReference>
<dbReference type="InterPro" id="IPR036888">
    <property type="entry name" value="DNA_integrity_DisA_N_sf"/>
</dbReference>